<proteinExistence type="predicted"/>
<dbReference type="EMBL" id="MU129131">
    <property type="protein sequence ID" value="KAF9505938.1"/>
    <property type="molecule type" value="Genomic_DNA"/>
</dbReference>
<comment type="caution">
    <text evidence="2">The sequence shown here is derived from an EMBL/GenBank/DDBJ whole genome shotgun (WGS) entry which is preliminary data.</text>
</comment>
<name>A0A9P6AHL7_9AGAM</name>
<keyword evidence="3" id="KW-1185">Reference proteome</keyword>
<protein>
    <submittedName>
        <fullName evidence="2">Uncharacterized protein</fullName>
    </submittedName>
</protein>
<dbReference type="Proteomes" id="UP000886523">
    <property type="component" value="Unassembled WGS sequence"/>
</dbReference>
<feature type="compositionally biased region" description="Polar residues" evidence="1">
    <location>
        <begin position="11"/>
        <end position="25"/>
    </location>
</feature>
<dbReference type="AlphaFoldDB" id="A0A9P6AHL7"/>
<evidence type="ECO:0000313" key="3">
    <source>
        <dbReference type="Proteomes" id="UP000886523"/>
    </source>
</evidence>
<sequence>MVALELPSYPSPTESSLHGVHTNQAPSGTVPFDSSDLHNIHLHLNNFECPFFEDTPELVVPAAILKQFAHKYLHRDDLESTPSISWNDWGPHNTCLICPTPRPNPWLCGVRGSRHVWLDTSGTLSVLDFTPNLPVVRPDPSQAQSRALGSIRKMGYDDGADDYVESCGLVHPKGTNLPYHEVKRRLEPSLSEPTRIFIDDEHIVLFVVSFVRCSMSDVRLC</sequence>
<evidence type="ECO:0000256" key="1">
    <source>
        <dbReference type="SAM" id="MobiDB-lite"/>
    </source>
</evidence>
<gene>
    <name evidence="2" type="ORF">BS47DRAFT_482836</name>
</gene>
<feature type="region of interest" description="Disordered" evidence="1">
    <location>
        <begin position="1"/>
        <end position="25"/>
    </location>
</feature>
<evidence type="ECO:0000313" key="2">
    <source>
        <dbReference type="EMBL" id="KAF9505938.1"/>
    </source>
</evidence>
<accession>A0A9P6AHL7</accession>
<reference evidence="2" key="1">
    <citation type="journal article" date="2020" name="Nat. Commun.">
        <title>Large-scale genome sequencing of mycorrhizal fungi provides insights into the early evolution of symbiotic traits.</title>
        <authorList>
            <person name="Miyauchi S."/>
            <person name="Kiss E."/>
            <person name="Kuo A."/>
            <person name="Drula E."/>
            <person name="Kohler A."/>
            <person name="Sanchez-Garcia M."/>
            <person name="Morin E."/>
            <person name="Andreopoulos B."/>
            <person name="Barry K.W."/>
            <person name="Bonito G."/>
            <person name="Buee M."/>
            <person name="Carver A."/>
            <person name="Chen C."/>
            <person name="Cichocki N."/>
            <person name="Clum A."/>
            <person name="Culley D."/>
            <person name="Crous P.W."/>
            <person name="Fauchery L."/>
            <person name="Girlanda M."/>
            <person name="Hayes R.D."/>
            <person name="Keri Z."/>
            <person name="LaButti K."/>
            <person name="Lipzen A."/>
            <person name="Lombard V."/>
            <person name="Magnuson J."/>
            <person name="Maillard F."/>
            <person name="Murat C."/>
            <person name="Nolan M."/>
            <person name="Ohm R.A."/>
            <person name="Pangilinan J."/>
            <person name="Pereira M.F."/>
            <person name="Perotto S."/>
            <person name="Peter M."/>
            <person name="Pfister S."/>
            <person name="Riley R."/>
            <person name="Sitrit Y."/>
            <person name="Stielow J.B."/>
            <person name="Szollosi G."/>
            <person name="Zifcakova L."/>
            <person name="Stursova M."/>
            <person name="Spatafora J.W."/>
            <person name="Tedersoo L."/>
            <person name="Vaario L.M."/>
            <person name="Yamada A."/>
            <person name="Yan M."/>
            <person name="Wang P."/>
            <person name="Xu J."/>
            <person name="Bruns T."/>
            <person name="Baldrian P."/>
            <person name="Vilgalys R."/>
            <person name="Dunand C."/>
            <person name="Henrissat B."/>
            <person name="Grigoriev I.V."/>
            <person name="Hibbett D."/>
            <person name="Nagy L.G."/>
            <person name="Martin F.M."/>
        </authorList>
    </citation>
    <scope>NUCLEOTIDE SEQUENCE</scope>
    <source>
        <strain evidence="2">UP504</strain>
    </source>
</reference>
<organism evidence="2 3">
    <name type="scientific">Hydnum rufescens UP504</name>
    <dbReference type="NCBI Taxonomy" id="1448309"/>
    <lineage>
        <taxon>Eukaryota</taxon>
        <taxon>Fungi</taxon>
        <taxon>Dikarya</taxon>
        <taxon>Basidiomycota</taxon>
        <taxon>Agaricomycotina</taxon>
        <taxon>Agaricomycetes</taxon>
        <taxon>Cantharellales</taxon>
        <taxon>Hydnaceae</taxon>
        <taxon>Hydnum</taxon>
    </lineage>
</organism>